<comment type="caution">
    <text evidence="2">The sequence shown here is derived from an EMBL/GenBank/DDBJ whole genome shotgun (WGS) entry which is preliminary data.</text>
</comment>
<gene>
    <name evidence="2" type="ORF">B0J15DRAFT_544630</name>
</gene>
<evidence type="ECO:0000256" key="1">
    <source>
        <dbReference type="SAM" id="MobiDB-lite"/>
    </source>
</evidence>
<organism evidence="2 3">
    <name type="scientific">Fusarium solani</name>
    <name type="common">Filamentous fungus</name>
    <dbReference type="NCBI Taxonomy" id="169388"/>
    <lineage>
        <taxon>Eukaryota</taxon>
        <taxon>Fungi</taxon>
        <taxon>Dikarya</taxon>
        <taxon>Ascomycota</taxon>
        <taxon>Pezizomycotina</taxon>
        <taxon>Sordariomycetes</taxon>
        <taxon>Hypocreomycetidae</taxon>
        <taxon>Hypocreales</taxon>
        <taxon>Nectriaceae</taxon>
        <taxon>Fusarium</taxon>
        <taxon>Fusarium solani species complex</taxon>
    </lineage>
</organism>
<evidence type="ECO:0000313" key="3">
    <source>
        <dbReference type="Proteomes" id="UP000736672"/>
    </source>
</evidence>
<sequence>MPLNFFRRRSSRASEQVEATPAPLETADPDRLKVLDIVESYLTPIIIPYPPIVFRTLQAEGQSEFTIQLPEPINPDIQAKELYVKFKKDFYGRTVVFMSMQQPSSSMYVLPVPGRLYNWKTYMGPNYRWGPITVKVEDSVQGRWLSTAMHASFGGDYVDFRMRQSIMEQGENVALTGPRPDGVFALGCDRLWSQ</sequence>
<feature type="compositionally biased region" description="Basic residues" evidence="1">
    <location>
        <begin position="1"/>
        <end position="11"/>
    </location>
</feature>
<dbReference type="OrthoDB" id="5050923at2759"/>
<evidence type="ECO:0000313" key="2">
    <source>
        <dbReference type="EMBL" id="KAH7271753.1"/>
    </source>
</evidence>
<keyword evidence="3" id="KW-1185">Reference proteome</keyword>
<dbReference type="EMBL" id="JAGTJS010000004">
    <property type="protein sequence ID" value="KAH7271753.1"/>
    <property type="molecule type" value="Genomic_DNA"/>
</dbReference>
<reference evidence="2" key="1">
    <citation type="journal article" date="2021" name="Nat. Commun.">
        <title>Genetic determinants of endophytism in the Arabidopsis root mycobiome.</title>
        <authorList>
            <person name="Mesny F."/>
            <person name="Miyauchi S."/>
            <person name="Thiergart T."/>
            <person name="Pickel B."/>
            <person name="Atanasova L."/>
            <person name="Karlsson M."/>
            <person name="Huettel B."/>
            <person name="Barry K.W."/>
            <person name="Haridas S."/>
            <person name="Chen C."/>
            <person name="Bauer D."/>
            <person name="Andreopoulos W."/>
            <person name="Pangilinan J."/>
            <person name="LaButti K."/>
            <person name="Riley R."/>
            <person name="Lipzen A."/>
            <person name="Clum A."/>
            <person name="Drula E."/>
            <person name="Henrissat B."/>
            <person name="Kohler A."/>
            <person name="Grigoriev I.V."/>
            <person name="Martin F.M."/>
            <person name="Hacquard S."/>
        </authorList>
    </citation>
    <scope>NUCLEOTIDE SEQUENCE</scope>
    <source>
        <strain evidence="2">FSSC 5 MPI-SDFR-AT-0091</strain>
    </source>
</reference>
<dbReference type="Proteomes" id="UP000736672">
    <property type="component" value="Unassembled WGS sequence"/>
</dbReference>
<feature type="region of interest" description="Disordered" evidence="1">
    <location>
        <begin position="1"/>
        <end position="23"/>
    </location>
</feature>
<dbReference type="AlphaFoldDB" id="A0A9P9L037"/>
<proteinExistence type="predicted"/>
<name>A0A9P9L037_FUSSL</name>
<accession>A0A9P9L037</accession>
<protein>
    <submittedName>
        <fullName evidence="2">Uncharacterized protein</fullName>
    </submittedName>
</protein>